<dbReference type="Proteomes" id="UP000324065">
    <property type="component" value="Unassembled WGS sequence"/>
</dbReference>
<sequence>MTSYAEVLSTRKLIEKIRVKLAKNPNATVTNIVTRENQYDDYIRIGIGFKDGDAFNCIGARVGACVNWSELLTKAADELVNARLLPEDHKMAQWIGPEVEQVLMTWINKVIRPDILRGLGIEIDTEIADAAPESDLTAAHPAWGLW</sequence>
<name>A0A5M6I9P5_9PROT</name>
<gene>
    <name evidence="1" type="ORF">F1188_16185</name>
</gene>
<protein>
    <submittedName>
        <fullName evidence="1">Uncharacterized protein</fullName>
    </submittedName>
</protein>
<organism evidence="1 2">
    <name type="scientific">Roseospira marina</name>
    <dbReference type="NCBI Taxonomy" id="140057"/>
    <lineage>
        <taxon>Bacteria</taxon>
        <taxon>Pseudomonadati</taxon>
        <taxon>Pseudomonadota</taxon>
        <taxon>Alphaproteobacteria</taxon>
        <taxon>Rhodospirillales</taxon>
        <taxon>Rhodospirillaceae</taxon>
        <taxon>Roseospira</taxon>
    </lineage>
</organism>
<dbReference type="AlphaFoldDB" id="A0A5M6I9P5"/>
<accession>A0A5M6I9P5</accession>
<proteinExistence type="predicted"/>
<evidence type="ECO:0000313" key="2">
    <source>
        <dbReference type="Proteomes" id="UP000324065"/>
    </source>
</evidence>
<evidence type="ECO:0000313" key="1">
    <source>
        <dbReference type="EMBL" id="KAA5604398.1"/>
    </source>
</evidence>
<keyword evidence="2" id="KW-1185">Reference proteome</keyword>
<dbReference type="EMBL" id="VWPJ01000018">
    <property type="protein sequence ID" value="KAA5604398.1"/>
    <property type="molecule type" value="Genomic_DNA"/>
</dbReference>
<comment type="caution">
    <text evidence="1">The sequence shown here is derived from an EMBL/GenBank/DDBJ whole genome shotgun (WGS) entry which is preliminary data.</text>
</comment>
<dbReference type="RefSeq" id="WP_150063489.1">
    <property type="nucleotide sequence ID" value="NZ_JACHII010000014.1"/>
</dbReference>
<reference evidence="1 2" key="1">
    <citation type="submission" date="2019-09" db="EMBL/GenBank/DDBJ databases">
        <title>Genome sequence of Roseospira marina, one of the more divergent members of the non-sulfur purple photosynthetic bacterial family, the Rhodospirillaceae.</title>
        <authorList>
            <person name="Meyer T."/>
            <person name="Kyndt J."/>
        </authorList>
    </citation>
    <scope>NUCLEOTIDE SEQUENCE [LARGE SCALE GENOMIC DNA]</scope>
    <source>
        <strain evidence="1 2">DSM 15113</strain>
    </source>
</reference>